<evidence type="ECO:0000313" key="2">
    <source>
        <dbReference type="EMBL" id="KAK3024000.1"/>
    </source>
</evidence>
<sequence length="308" mass="35833">MEQGKEEKIHDYFSRIEKLVNEMKNNGDEITEKVVLEKIMRTLSSRFDYVVIDIEESKDLTTMTLNDLRVSLESREMWMNERSQSSMEQALKAQINLRNEKENTTSRTKQNQRDLNFRGKGISESLSDKEHEVMNLLRINQIFSVINAKSMATINLNASRMFNVITVKDGVWDWSDEEKRSLPVPEFINNEAKTIYQMGEPSSPPVPEESSPVIPEKSSPPVSPLLRRSQRDRHPPAYLQDYEVEYDKVLRQKTWLSDWQRLGDQWWMDVYTRGSWVAGGAGLSKRGAVAWKYAWWQFSSDGGRAWAD</sequence>
<gene>
    <name evidence="2" type="ORF">RJ639_045020</name>
</gene>
<proteinExistence type="predicted"/>
<dbReference type="Proteomes" id="UP001188597">
    <property type="component" value="Unassembled WGS sequence"/>
</dbReference>
<feature type="compositionally biased region" description="Low complexity" evidence="1">
    <location>
        <begin position="208"/>
        <end position="227"/>
    </location>
</feature>
<dbReference type="AlphaFoldDB" id="A0AA89B1L2"/>
<evidence type="ECO:0000313" key="3">
    <source>
        <dbReference type="Proteomes" id="UP001188597"/>
    </source>
</evidence>
<evidence type="ECO:0000256" key="1">
    <source>
        <dbReference type="SAM" id="MobiDB-lite"/>
    </source>
</evidence>
<reference evidence="2" key="1">
    <citation type="submission" date="2022-12" db="EMBL/GenBank/DDBJ databases">
        <title>Draft genome assemblies for two species of Escallonia (Escalloniales).</title>
        <authorList>
            <person name="Chanderbali A."/>
            <person name="Dervinis C."/>
            <person name="Anghel I."/>
            <person name="Soltis D."/>
            <person name="Soltis P."/>
            <person name="Zapata F."/>
        </authorList>
    </citation>
    <scope>NUCLEOTIDE SEQUENCE</scope>
    <source>
        <strain evidence="2">UCBG64.0493</strain>
        <tissue evidence="2">Leaf</tissue>
    </source>
</reference>
<accession>A0AA89B1L2</accession>
<organism evidence="2 3">
    <name type="scientific">Escallonia herrerae</name>
    <dbReference type="NCBI Taxonomy" id="1293975"/>
    <lineage>
        <taxon>Eukaryota</taxon>
        <taxon>Viridiplantae</taxon>
        <taxon>Streptophyta</taxon>
        <taxon>Embryophyta</taxon>
        <taxon>Tracheophyta</taxon>
        <taxon>Spermatophyta</taxon>
        <taxon>Magnoliopsida</taxon>
        <taxon>eudicotyledons</taxon>
        <taxon>Gunneridae</taxon>
        <taxon>Pentapetalae</taxon>
        <taxon>asterids</taxon>
        <taxon>campanulids</taxon>
        <taxon>Escalloniales</taxon>
        <taxon>Escalloniaceae</taxon>
        <taxon>Escallonia</taxon>
    </lineage>
</organism>
<comment type="caution">
    <text evidence="2">The sequence shown here is derived from an EMBL/GenBank/DDBJ whole genome shotgun (WGS) entry which is preliminary data.</text>
</comment>
<feature type="region of interest" description="Disordered" evidence="1">
    <location>
        <begin position="197"/>
        <end position="232"/>
    </location>
</feature>
<dbReference type="Pfam" id="PF14223">
    <property type="entry name" value="Retrotran_gag_2"/>
    <property type="match status" value="1"/>
</dbReference>
<name>A0AA89B1L2_9ASTE</name>
<keyword evidence="3" id="KW-1185">Reference proteome</keyword>
<protein>
    <submittedName>
        <fullName evidence="2">Uncharacterized protein</fullName>
    </submittedName>
</protein>
<dbReference type="EMBL" id="JAVXUP010000623">
    <property type="protein sequence ID" value="KAK3024000.1"/>
    <property type="molecule type" value="Genomic_DNA"/>
</dbReference>